<comment type="caution">
    <text evidence="2">The sequence shown here is derived from an EMBL/GenBank/DDBJ whole genome shotgun (WGS) entry which is preliminary data.</text>
</comment>
<proteinExistence type="predicted"/>
<organism evidence="2">
    <name type="scientific">marine sediment metagenome</name>
    <dbReference type="NCBI Taxonomy" id="412755"/>
    <lineage>
        <taxon>unclassified sequences</taxon>
        <taxon>metagenomes</taxon>
        <taxon>ecological metagenomes</taxon>
    </lineage>
</organism>
<evidence type="ECO:0000256" key="1">
    <source>
        <dbReference type="SAM" id="MobiDB-lite"/>
    </source>
</evidence>
<feature type="compositionally biased region" description="Low complexity" evidence="1">
    <location>
        <begin position="25"/>
        <end position="58"/>
    </location>
</feature>
<name>X1FMS8_9ZZZZ</name>
<sequence length="103" mass="10046">MKHKYLILGVLILGVALVLSACASAEGPQGPAGPAGSDGSAGPAGSDGSAGPAGPAGPVTVATDPLQPESCVICHGDAGTKHQASYDELYQDGVIQVTDLAYS</sequence>
<dbReference type="AlphaFoldDB" id="X1FMS8"/>
<reference evidence="2" key="1">
    <citation type="journal article" date="2014" name="Front. Microbiol.">
        <title>High frequency of phylogenetically diverse reductive dehalogenase-homologous genes in deep subseafloor sedimentary metagenomes.</title>
        <authorList>
            <person name="Kawai M."/>
            <person name="Futagami T."/>
            <person name="Toyoda A."/>
            <person name="Takaki Y."/>
            <person name="Nishi S."/>
            <person name="Hori S."/>
            <person name="Arai W."/>
            <person name="Tsubouchi T."/>
            <person name="Morono Y."/>
            <person name="Uchiyama I."/>
            <person name="Ito T."/>
            <person name="Fujiyama A."/>
            <person name="Inagaki F."/>
            <person name="Takami H."/>
        </authorList>
    </citation>
    <scope>NUCLEOTIDE SEQUENCE</scope>
    <source>
        <strain evidence="2">Expedition CK06-06</strain>
    </source>
</reference>
<accession>X1FMS8</accession>
<feature type="region of interest" description="Disordered" evidence="1">
    <location>
        <begin position="25"/>
        <end position="63"/>
    </location>
</feature>
<dbReference type="EMBL" id="BARU01007698">
    <property type="protein sequence ID" value="GAH46951.1"/>
    <property type="molecule type" value="Genomic_DNA"/>
</dbReference>
<dbReference type="PROSITE" id="PS51257">
    <property type="entry name" value="PROKAR_LIPOPROTEIN"/>
    <property type="match status" value="1"/>
</dbReference>
<feature type="non-terminal residue" evidence="2">
    <location>
        <position position="103"/>
    </location>
</feature>
<protein>
    <submittedName>
        <fullName evidence="2">Uncharacterized protein</fullName>
    </submittedName>
</protein>
<gene>
    <name evidence="2" type="ORF">S03H2_15164</name>
</gene>
<evidence type="ECO:0000313" key="2">
    <source>
        <dbReference type="EMBL" id="GAH46951.1"/>
    </source>
</evidence>